<dbReference type="AlphaFoldDB" id="A0A078KXP5"/>
<dbReference type="Pfam" id="PF23131">
    <property type="entry name" value="DotY"/>
    <property type="match status" value="1"/>
</dbReference>
<sequence length="236" mass="26137">MDTYLPTLDDISKGAEVATTPESKSYLRHSFTKRISKADKAMQAASVGIIENLKINEDMATELNSDKAWINGEMPQKTRETGAESKALSIGLHRAMETNHIEEIDVDLAISKKDGEIKYASSFNHNPLEGDPAAITNDLLLNHLEAGHYQVDVRDERSFLQYDTGKAVKGDDVDEAVEMIMNPETGFEAYLQQYGTRATVRMHPFPGEEPLAIPSAEAPGLESRHSPDDDEVFTIE</sequence>
<protein>
    <submittedName>
        <fullName evidence="2">Uncharacterized protein</fullName>
    </submittedName>
</protein>
<organism evidence="2 3">
    <name type="scientific">Legionella massiliensis</name>
    <dbReference type="NCBI Taxonomy" id="1034943"/>
    <lineage>
        <taxon>Bacteria</taxon>
        <taxon>Pseudomonadati</taxon>
        <taxon>Pseudomonadota</taxon>
        <taxon>Gammaproteobacteria</taxon>
        <taxon>Legionellales</taxon>
        <taxon>Legionellaceae</taxon>
        <taxon>Legionella</taxon>
    </lineage>
</organism>
<dbReference type="Proteomes" id="UP000044071">
    <property type="component" value="Unassembled WGS sequence"/>
</dbReference>
<feature type="region of interest" description="Disordered" evidence="1">
    <location>
        <begin position="209"/>
        <end position="236"/>
    </location>
</feature>
<name>A0A078KXP5_9GAMM</name>
<reference evidence="2 3" key="1">
    <citation type="submission" date="2014-06" db="EMBL/GenBank/DDBJ databases">
        <authorList>
            <person name="Urmite Genomes Urmite Genomes"/>
        </authorList>
    </citation>
    <scope>NUCLEOTIDE SEQUENCE [LARGE SCALE GENOMIC DNA]</scope>
</reference>
<evidence type="ECO:0000313" key="2">
    <source>
        <dbReference type="EMBL" id="CDZ76524.1"/>
    </source>
</evidence>
<evidence type="ECO:0000256" key="1">
    <source>
        <dbReference type="SAM" id="MobiDB-lite"/>
    </source>
</evidence>
<evidence type="ECO:0000313" key="3">
    <source>
        <dbReference type="Proteomes" id="UP000044071"/>
    </source>
</evidence>
<dbReference type="RefSeq" id="WP_043873042.1">
    <property type="nucleotide sequence ID" value="NZ_CCVW01000001.1"/>
</dbReference>
<dbReference type="EMBL" id="CCSB01000001">
    <property type="protein sequence ID" value="CDZ76524.1"/>
    <property type="molecule type" value="Genomic_DNA"/>
</dbReference>
<proteinExistence type="predicted"/>
<accession>A0A078KXP5</accession>
<dbReference type="InterPro" id="IPR056465">
    <property type="entry name" value="DotY"/>
</dbReference>
<keyword evidence="3" id="KW-1185">Reference proteome</keyword>
<gene>
    <name evidence="2" type="ORF">BN59_00794</name>
</gene>